<gene>
    <name evidence="3" type="ORF">MUN76_14195</name>
</gene>
<dbReference type="InterPro" id="IPR025736">
    <property type="entry name" value="PucR_C-HTH_dom"/>
</dbReference>
<sequence>MPPSPPLTALTVRDLVADATLGTRVVAGSGGLDRAVLWAHASEIPEPDRWLGPHELLMTVGLCVPSGSAAQRQFISRLADAGLAGVAIGEDGIAPRLTKAMLAEADARGFPVLATGGDVPFAAIGRTVAAANADRQTMSVLQLARLYQAVARQDTDGRRSGRYLRDLFGADLTVVDEATGCVVIGPGTIRFDASRSAAPSIAPLSSRSRSTALRSTSLRSTSLRSSPPTRLLIAGEVALDSLTLAHLTQVLAVEATAILQAASDQIGGWTHRLDGVLAGRIEAVRAARHHLGDIAADADALQVVAVPLGVPDQVALAVALAGIPILGLSVRRDTVVIAAPSAQIARLRELLAELGHPAGGSAPHTRLEDLPSAVEQATEELQRAQAEGSAWREYRGAPLTLLTRSDSEARHAIASVLRGLADPDPRATALRETLFCLLDHDLRWGATADALGIHRQTLVHRMHRVEETTGRSVRSTAHVSELWLARTAWRRLEFVEGSAS</sequence>
<feature type="domain" description="Purine catabolism PurC-like" evidence="1">
    <location>
        <begin position="15"/>
        <end position="130"/>
    </location>
</feature>
<dbReference type="PANTHER" id="PTHR33744">
    <property type="entry name" value="CARBOHYDRATE DIACID REGULATOR"/>
    <property type="match status" value="1"/>
</dbReference>
<feature type="domain" description="PucR C-terminal helix-turn-helix" evidence="2">
    <location>
        <begin position="430"/>
        <end position="485"/>
    </location>
</feature>
<proteinExistence type="predicted"/>
<dbReference type="Pfam" id="PF07905">
    <property type="entry name" value="PucR"/>
    <property type="match status" value="1"/>
</dbReference>
<dbReference type="Pfam" id="PF13556">
    <property type="entry name" value="HTH_30"/>
    <property type="match status" value="1"/>
</dbReference>
<keyword evidence="4" id="KW-1185">Reference proteome</keyword>
<dbReference type="InterPro" id="IPR051448">
    <property type="entry name" value="CdaR-like_regulators"/>
</dbReference>
<evidence type="ECO:0000313" key="4">
    <source>
        <dbReference type="Proteomes" id="UP000831775"/>
    </source>
</evidence>
<dbReference type="InterPro" id="IPR012914">
    <property type="entry name" value="PucR_dom"/>
</dbReference>
<organism evidence="3 4">
    <name type="scientific">Leucobacter rhizosphaerae</name>
    <dbReference type="NCBI Taxonomy" id="2932245"/>
    <lineage>
        <taxon>Bacteria</taxon>
        <taxon>Bacillati</taxon>
        <taxon>Actinomycetota</taxon>
        <taxon>Actinomycetes</taxon>
        <taxon>Micrococcales</taxon>
        <taxon>Microbacteriaceae</taxon>
        <taxon>Leucobacter</taxon>
    </lineage>
</organism>
<dbReference type="Gene3D" id="1.10.10.2840">
    <property type="entry name" value="PucR C-terminal helix-turn-helix domain"/>
    <property type="match status" value="1"/>
</dbReference>
<dbReference type="RefSeq" id="WP_244685578.1">
    <property type="nucleotide sequence ID" value="NZ_CP095043.1"/>
</dbReference>
<reference evidence="3 4" key="1">
    <citation type="submission" date="2022-04" db="EMBL/GenBank/DDBJ databases">
        <title>Leucobacter sp. isolated from rhizosphere of onion.</title>
        <authorList>
            <person name="Won M."/>
            <person name="Lee C.-M."/>
            <person name="Woen H.-Y."/>
            <person name="Kwon S.-W."/>
        </authorList>
    </citation>
    <scope>NUCLEOTIDE SEQUENCE [LARGE SCALE GENOMIC DNA]</scope>
    <source>
        <strain evidence="3 4">H25R-14</strain>
    </source>
</reference>
<dbReference type="Proteomes" id="UP000831775">
    <property type="component" value="Chromosome"/>
</dbReference>
<dbReference type="InterPro" id="IPR042070">
    <property type="entry name" value="PucR_C-HTH_sf"/>
</dbReference>
<evidence type="ECO:0000259" key="1">
    <source>
        <dbReference type="Pfam" id="PF07905"/>
    </source>
</evidence>
<name>A0ABY4FV28_9MICO</name>
<evidence type="ECO:0000259" key="2">
    <source>
        <dbReference type="Pfam" id="PF13556"/>
    </source>
</evidence>
<protein>
    <submittedName>
        <fullName evidence="3">PucR family transcriptional regulator ligand-binding domain-containing protein</fullName>
    </submittedName>
</protein>
<evidence type="ECO:0000313" key="3">
    <source>
        <dbReference type="EMBL" id="UOQ60170.1"/>
    </source>
</evidence>
<dbReference type="PANTHER" id="PTHR33744:SF1">
    <property type="entry name" value="DNA-BINDING TRANSCRIPTIONAL ACTIVATOR ADER"/>
    <property type="match status" value="1"/>
</dbReference>
<dbReference type="EMBL" id="CP095043">
    <property type="protein sequence ID" value="UOQ60170.1"/>
    <property type="molecule type" value="Genomic_DNA"/>
</dbReference>
<accession>A0ABY4FV28</accession>